<dbReference type="HOGENOM" id="CLU_2442333_0_0_1"/>
<dbReference type="EMBL" id="KN835344">
    <property type="protein sequence ID" value="KIK39403.1"/>
    <property type="molecule type" value="Genomic_DNA"/>
</dbReference>
<feature type="chain" id="PRO_5002207577" description="Secreted protein" evidence="1">
    <location>
        <begin position="22"/>
        <end position="90"/>
    </location>
</feature>
<gene>
    <name evidence="2" type="ORF">CY34DRAFT_337852</name>
</gene>
<name>A0A0D0B693_9AGAM</name>
<organism evidence="2 3">
    <name type="scientific">Suillus luteus UH-Slu-Lm8-n1</name>
    <dbReference type="NCBI Taxonomy" id="930992"/>
    <lineage>
        <taxon>Eukaryota</taxon>
        <taxon>Fungi</taxon>
        <taxon>Dikarya</taxon>
        <taxon>Basidiomycota</taxon>
        <taxon>Agaricomycotina</taxon>
        <taxon>Agaricomycetes</taxon>
        <taxon>Agaricomycetidae</taxon>
        <taxon>Boletales</taxon>
        <taxon>Suillineae</taxon>
        <taxon>Suillaceae</taxon>
        <taxon>Suillus</taxon>
    </lineage>
</organism>
<keyword evidence="1" id="KW-0732">Signal</keyword>
<proteinExistence type="predicted"/>
<sequence length="90" mass="10075">MKITRLLTRSFIIIQVGSLSSFIVDSLQECERTSMGGKLGENLFRVANPRSYMRALARACTVIQHTIAPLQALPLTINQMILPFGFHRAN</sequence>
<feature type="signal peptide" evidence="1">
    <location>
        <begin position="1"/>
        <end position="21"/>
    </location>
</feature>
<accession>A0A0D0B693</accession>
<reference evidence="2 3" key="1">
    <citation type="submission" date="2014-04" db="EMBL/GenBank/DDBJ databases">
        <authorList>
            <consortium name="DOE Joint Genome Institute"/>
            <person name="Kuo A."/>
            <person name="Ruytinx J."/>
            <person name="Rineau F."/>
            <person name="Colpaert J."/>
            <person name="Kohler A."/>
            <person name="Nagy L.G."/>
            <person name="Floudas D."/>
            <person name="Copeland A."/>
            <person name="Barry K.W."/>
            <person name="Cichocki N."/>
            <person name="Veneault-Fourrey C."/>
            <person name="LaButti K."/>
            <person name="Lindquist E.A."/>
            <person name="Lipzen A."/>
            <person name="Lundell T."/>
            <person name="Morin E."/>
            <person name="Murat C."/>
            <person name="Sun H."/>
            <person name="Tunlid A."/>
            <person name="Henrissat B."/>
            <person name="Grigoriev I.V."/>
            <person name="Hibbett D.S."/>
            <person name="Martin F."/>
            <person name="Nordberg H.P."/>
            <person name="Cantor M.N."/>
            <person name="Hua S.X."/>
        </authorList>
    </citation>
    <scope>NUCLEOTIDE SEQUENCE [LARGE SCALE GENOMIC DNA]</scope>
    <source>
        <strain evidence="2 3">UH-Slu-Lm8-n1</strain>
    </source>
</reference>
<protein>
    <recommendedName>
        <fullName evidence="4">Secreted protein</fullName>
    </recommendedName>
</protein>
<evidence type="ECO:0000313" key="3">
    <source>
        <dbReference type="Proteomes" id="UP000054485"/>
    </source>
</evidence>
<evidence type="ECO:0000256" key="1">
    <source>
        <dbReference type="SAM" id="SignalP"/>
    </source>
</evidence>
<evidence type="ECO:0008006" key="4">
    <source>
        <dbReference type="Google" id="ProtNLM"/>
    </source>
</evidence>
<dbReference type="AlphaFoldDB" id="A0A0D0B693"/>
<reference evidence="3" key="2">
    <citation type="submission" date="2015-01" db="EMBL/GenBank/DDBJ databases">
        <title>Evolutionary Origins and Diversification of the Mycorrhizal Mutualists.</title>
        <authorList>
            <consortium name="DOE Joint Genome Institute"/>
            <consortium name="Mycorrhizal Genomics Consortium"/>
            <person name="Kohler A."/>
            <person name="Kuo A."/>
            <person name="Nagy L.G."/>
            <person name="Floudas D."/>
            <person name="Copeland A."/>
            <person name="Barry K.W."/>
            <person name="Cichocki N."/>
            <person name="Veneault-Fourrey C."/>
            <person name="LaButti K."/>
            <person name="Lindquist E.A."/>
            <person name="Lipzen A."/>
            <person name="Lundell T."/>
            <person name="Morin E."/>
            <person name="Murat C."/>
            <person name="Riley R."/>
            <person name="Ohm R."/>
            <person name="Sun H."/>
            <person name="Tunlid A."/>
            <person name="Henrissat B."/>
            <person name="Grigoriev I.V."/>
            <person name="Hibbett D.S."/>
            <person name="Martin F."/>
        </authorList>
    </citation>
    <scope>NUCLEOTIDE SEQUENCE [LARGE SCALE GENOMIC DNA]</scope>
    <source>
        <strain evidence="3">UH-Slu-Lm8-n1</strain>
    </source>
</reference>
<keyword evidence="3" id="KW-1185">Reference proteome</keyword>
<dbReference type="Proteomes" id="UP000054485">
    <property type="component" value="Unassembled WGS sequence"/>
</dbReference>
<dbReference type="InParanoid" id="A0A0D0B693"/>
<evidence type="ECO:0000313" key="2">
    <source>
        <dbReference type="EMBL" id="KIK39403.1"/>
    </source>
</evidence>